<dbReference type="Proteomes" id="UP000640531">
    <property type="component" value="Unassembled WGS sequence"/>
</dbReference>
<sequence>MPSILRIKDNIGTTTFKQSTQQFKDLKKSDPTFLARAGQTYFATTVDRGSSDPKSANYYGGDHWKVTFKDKLKPQEGGDSISTWFVFKGDVEEYRLVP</sequence>
<organism evidence="1 2">
    <name type="scientific">Anabaena lutea FACHB-196</name>
    <dbReference type="NCBI Taxonomy" id="2692881"/>
    <lineage>
        <taxon>Bacteria</taxon>
        <taxon>Bacillati</taxon>
        <taxon>Cyanobacteriota</taxon>
        <taxon>Cyanophyceae</taxon>
        <taxon>Nostocales</taxon>
        <taxon>Nostocaceae</taxon>
        <taxon>Anabaena</taxon>
    </lineage>
</organism>
<proteinExistence type="predicted"/>
<evidence type="ECO:0000313" key="1">
    <source>
        <dbReference type="EMBL" id="MBD2568497.1"/>
    </source>
</evidence>
<reference evidence="1 2" key="1">
    <citation type="journal article" date="2020" name="ISME J.">
        <title>Comparative genomics reveals insights into cyanobacterial evolution and habitat adaptation.</title>
        <authorList>
            <person name="Chen M.Y."/>
            <person name="Teng W.K."/>
            <person name="Zhao L."/>
            <person name="Hu C.X."/>
            <person name="Zhou Y.K."/>
            <person name="Han B.P."/>
            <person name="Song L.R."/>
            <person name="Shu W.S."/>
        </authorList>
    </citation>
    <scope>NUCLEOTIDE SEQUENCE [LARGE SCALE GENOMIC DNA]</scope>
    <source>
        <strain evidence="1 2">FACHB-196</strain>
    </source>
</reference>
<keyword evidence="2" id="KW-1185">Reference proteome</keyword>
<evidence type="ECO:0000313" key="2">
    <source>
        <dbReference type="Proteomes" id="UP000640531"/>
    </source>
</evidence>
<accession>A0ABR8FE47</accession>
<protein>
    <submittedName>
        <fullName evidence="1">Uncharacterized protein</fullName>
    </submittedName>
</protein>
<name>A0ABR8FE47_9NOST</name>
<dbReference type="RefSeq" id="WP_190714496.1">
    <property type="nucleotide sequence ID" value="NZ_JACJST010000009.1"/>
</dbReference>
<gene>
    <name evidence="1" type="ORF">H6G59_11405</name>
</gene>
<dbReference type="EMBL" id="JACJST010000009">
    <property type="protein sequence ID" value="MBD2568497.1"/>
    <property type="molecule type" value="Genomic_DNA"/>
</dbReference>
<comment type="caution">
    <text evidence="1">The sequence shown here is derived from an EMBL/GenBank/DDBJ whole genome shotgun (WGS) entry which is preliminary data.</text>
</comment>